<gene>
    <name evidence="1" type="ORF">GCM10010357_03980</name>
</gene>
<evidence type="ECO:0000313" key="1">
    <source>
        <dbReference type="EMBL" id="GAA0386409.1"/>
    </source>
</evidence>
<accession>A0ABN0Y7Y3</accession>
<comment type="caution">
    <text evidence="1">The sequence shown here is derived from an EMBL/GenBank/DDBJ whole genome shotgun (WGS) entry which is preliminary data.</text>
</comment>
<proteinExistence type="predicted"/>
<sequence length="73" mass="7749">MVPDIDIARVSIPRRTSPSVAAGRERGAAVSFMAPTLGTGPVPAHLSDDLVRAPSSRPENPVVLQMCRYGPRP</sequence>
<keyword evidence="2" id="KW-1185">Reference proteome</keyword>
<reference evidence="1 2" key="1">
    <citation type="journal article" date="2019" name="Int. J. Syst. Evol. Microbiol.">
        <title>The Global Catalogue of Microorganisms (GCM) 10K type strain sequencing project: providing services to taxonomists for standard genome sequencing and annotation.</title>
        <authorList>
            <consortium name="The Broad Institute Genomics Platform"/>
            <consortium name="The Broad Institute Genome Sequencing Center for Infectious Disease"/>
            <person name="Wu L."/>
            <person name="Ma J."/>
        </authorList>
    </citation>
    <scope>NUCLEOTIDE SEQUENCE [LARGE SCALE GENOMIC DNA]</scope>
    <source>
        <strain evidence="1 2">JCM 4788</strain>
    </source>
</reference>
<organism evidence="1 2">
    <name type="scientific">Streptomyces luteireticuli</name>
    <dbReference type="NCBI Taxonomy" id="173858"/>
    <lineage>
        <taxon>Bacteria</taxon>
        <taxon>Bacillati</taxon>
        <taxon>Actinomycetota</taxon>
        <taxon>Actinomycetes</taxon>
        <taxon>Kitasatosporales</taxon>
        <taxon>Streptomycetaceae</taxon>
        <taxon>Streptomyces</taxon>
    </lineage>
</organism>
<dbReference type="EMBL" id="BAAABX010000005">
    <property type="protein sequence ID" value="GAA0386409.1"/>
    <property type="molecule type" value="Genomic_DNA"/>
</dbReference>
<dbReference type="Proteomes" id="UP001500879">
    <property type="component" value="Unassembled WGS sequence"/>
</dbReference>
<name>A0ABN0Y7Y3_9ACTN</name>
<protein>
    <submittedName>
        <fullName evidence="1">Uncharacterized protein</fullName>
    </submittedName>
</protein>
<evidence type="ECO:0000313" key="2">
    <source>
        <dbReference type="Proteomes" id="UP001500879"/>
    </source>
</evidence>